<evidence type="ECO:0000256" key="5">
    <source>
        <dbReference type="ARBA" id="ARBA00023015"/>
    </source>
</evidence>
<dbReference type="Proteomes" id="UP000824055">
    <property type="component" value="Unassembled WGS sequence"/>
</dbReference>
<evidence type="ECO:0000256" key="7">
    <source>
        <dbReference type="ARBA" id="ARBA00023125"/>
    </source>
</evidence>
<evidence type="ECO:0000256" key="6">
    <source>
        <dbReference type="ARBA" id="ARBA00023082"/>
    </source>
</evidence>
<comment type="caution">
    <text evidence="12">The sequence shown here is derived from an EMBL/GenBank/DDBJ whole genome shotgun (WGS) entry which is preliminary data.</text>
</comment>
<keyword evidence="8" id="KW-0804">Transcription</keyword>
<feature type="domain" description="RNA polymerase sigma factor 54 DNA-binding" evidence="10">
    <location>
        <begin position="337"/>
        <end position="494"/>
    </location>
</feature>
<feature type="compositionally biased region" description="Basic and acidic residues" evidence="9">
    <location>
        <begin position="96"/>
        <end position="107"/>
    </location>
</feature>
<organism evidence="12 13">
    <name type="scientific">Candidatus Prevotella avicola</name>
    <dbReference type="NCBI Taxonomy" id="2838738"/>
    <lineage>
        <taxon>Bacteria</taxon>
        <taxon>Pseudomonadati</taxon>
        <taxon>Bacteroidota</taxon>
        <taxon>Bacteroidia</taxon>
        <taxon>Bacteroidales</taxon>
        <taxon>Prevotellaceae</taxon>
        <taxon>Prevotella</taxon>
    </lineage>
</organism>
<dbReference type="InterPro" id="IPR007046">
    <property type="entry name" value="RNA_pol_sigma_54_core-bd"/>
</dbReference>
<dbReference type="PIRSF" id="PIRSF000774">
    <property type="entry name" value="RpoN"/>
    <property type="match status" value="1"/>
</dbReference>
<sequence>MAQKLIQTQEQKLQLQQRLTAQQLLQVKLLEMPLTGLEESVRAELDDNPALETLPSEDETADSYEGVDTGDDAEDYESQSEREERADALDSALENIGRDDVMTEGSYDHRNNADYEEIVYGDTVSFYDKLKEQVGMLDLTEKQQSIMEYLIGSLDDDGLLRKSIESICDELTIYQYMDVKPAEIEEVLYALQGLDPAGIGARDLQECLLLQVERMPESRIREALRELITQHYDEFTKKHWDKIQEEMGFNDTQMETLREEVRKLNPKPGAALGETEGRNLQQITPDFIVDTADDGTITFSLNQGDLPELTVAPSFKQLINSLKGKKKTKQEKEALLYAQEKTERAQGFINAIEQRRHTLMVTMKAIIDIQRKFFQDGDETELRPMILKDLEERTGLDKSTISRVSNVKYAQTKWGTFPLRFFFTDSYTTESGEELSTRKMKVALRELIEKEDKRKPMSDEALTKKMQEKGFPVARRTVSKYREQMGIPVARLRKG</sequence>
<dbReference type="Gene3D" id="1.10.10.60">
    <property type="entry name" value="Homeodomain-like"/>
    <property type="match status" value="1"/>
</dbReference>
<feature type="compositionally biased region" description="Acidic residues" evidence="9">
    <location>
        <begin position="68"/>
        <end position="78"/>
    </location>
</feature>
<dbReference type="GO" id="GO:0001216">
    <property type="term" value="F:DNA-binding transcription activator activity"/>
    <property type="evidence" value="ECO:0007669"/>
    <property type="project" value="InterPro"/>
</dbReference>
<evidence type="ECO:0000256" key="1">
    <source>
        <dbReference type="ARBA" id="ARBA00008798"/>
    </source>
</evidence>
<keyword evidence="3" id="KW-0808">Transferase</keyword>
<gene>
    <name evidence="12" type="primary">rpoN</name>
    <name evidence="12" type="ORF">H9966_00215</name>
</gene>
<reference evidence="12" key="2">
    <citation type="submission" date="2021-04" db="EMBL/GenBank/DDBJ databases">
        <authorList>
            <person name="Gilroy R."/>
        </authorList>
    </citation>
    <scope>NUCLEOTIDE SEQUENCE</scope>
    <source>
        <strain evidence="12">ChiHecec3B27-8219</strain>
    </source>
</reference>
<name>A0A9D2FVQ4_9BACT</name>
<dbReference type="GO" id="GO:0016987">
    <property type="term" value="F:sigma factor activity"/>
    <property type="evidence" value="ECO:0007669"/>
    <property type="project" value="UniProtKB-KW"/>
</dbReference>
<keyword evidence="5" id="KW-0805">Transcription regulation</keyword>
<dbReference type="PRINTS" id="PR00045">
    <property type="entry name" value="SIGMA54FCT"/>
</dbReference>
<dbReference type="PROSITE" id="PS50044">
    <property type="entry name" value="SIGMA54_3"/>
    <property type="match status" value="1"/>
</dbReference>
<protein>
    <submittedName>
        <fullName evidence="12">RNA polymerase factor sigma-54</fullName>
    </submittedName>
</protein>
<evidence type="ECO:0000256" key="4">
    <source>
        <dbReference type="ARBA" id="ARBA00022695"/>
    </source>
</evidence>
<feature type="region of interest" description="Disordered" evidence="9">
    <location>
        <begin position="40"/>
        <end position="107"/>
    </location>
</feature>
<dbReference type="Pfam" id="PF00309">
    <property type="entry name" value="Sigma54_AID"/>
    <property type="match status" value="1"/>
</dbReference>
<dbReference type="AlphaFoldDB" id="A0A9D2FVQ4"/>
<feature type="compositionally biased region" description="Basic and acidic residues" evidence="9">
    <location>
        <begin position="79"/>
        <end position="88"/>
    </location>
</feature>
<comment type="similarity">
    <text evidence="1">Belongs to the sigma-54 factor family.</text>
</comment>
<evidence type="ECO:0000313" key="12">
    <source>
        <dbReference type="EMBL" id="HIZ68308.1"/>
    </source>
</evidence>
<accession>A0A9D2FVQ4</accession>
<keyword evidence="2" id="KW-0240">DNA-directed RNA polymerase</keyword>
<evidence type="ECO:0000256" key="3">
    <source>
        <dbReference type="ARBA" id="ARBA00022679"/>
    </source>
</evidence>
<keyword evidence="4" id="KW-0548">Nucleotidyltransferase</keyword>
<dbReference type="Pfam" id="PF04963">
    <property type="entry name" value="Sigma54_CBD"/>
    <property type="match status" value="1"/>
</dbReference>
<evidence type="ECO:0000313" key="13">
    <source>
        <dbReference type="Proteomes" id="UP000824055"/>
    </source>
</evidence>
<dbReference type="PANTHER" id="PTHR32248">
    <property type="entry name" value="RNA POLYMERASE SIGMA-54 FACTOR"/>
    <property type="match status" value="1"/>
</dbReference>
<dbReference type="Gene3D" id="1.10.10.1330">
    <property type="entry name" value="RNA polymerase sigma-54 factor, core-binding domain"/>
    <property type="match status" value="1"/>
</dbReference>
<dbReference type="NCBIfam" id="TIGR02395">
    <property type="entry name" value="rpoN_sigma"/>
    <property type="match status" value="1"/>
</dbReference>
<dbReference type="PANTHER" id="PTHR32248:SF4">
    <property type="entry name" value="RNA POLYMERASE SIGMA-54 FACTOR"/>
    <property type="match status" value="1"/>
</dbReference>
<evidence type="ECO:0000256" key="9">
    <source>
        <dbReference type="SAM" id="MobiDB-lite"/>
    </source>
</evidence>
<dbReference type="Pfam" id="PF04552">
    <property type="entry name" value="Sigma54_DBD"/>
    <property type="match status" value="1"/>
</dbReference>
<evidence type="ECO:0000259" key="10">
    <source>
        <dbReference type="Pfam" id="PF04552"/>
    </source>
</evidence>
<keyword evidence="7" id="KW-0238">DNA-binding</keyword>
<evidence type="ECO:0000259" key="11">
    <source>
        <dbReference type="Pfam" id="PF04963"/>
    </source>
</evidence>
<dbReference type="EMBL" id="DXBE01000002">
    <property type="protein sequence ID" value="HIZ68308.1"/>
    <property type="molecule type" value="Genomic_DNA"/>
</dbReference>
<dbReference type="InterPro" id="IPR007634">
    <property type="entry name" value="RNA_pol_sigma_54_DNA-bd"/>
</dbReference>
<dbReference type="GO" id="GO:0003677">
    <property type="term" value="F:DNA binding"/>
    <property type="evidence" value="ECO:0007669"/>
    <property type="project" value="UniProtKB-KW"/>
</dbReference>
<dbReference type="GO" id="GO:0000428">
    <property type="term" value="C:DNA-directed RNA polymerase complex"/>
    <property type="evidence" value="ECO:0007669"/>
    <property type="project" value="UniProtKB-KW"/>
</dbReference>
<evidence type="ECO:0000256" key="8">
    <source>
        <dbReference type="ARBA" id="ARBA00023163"/>
    </source>
</evidence>
<feature type="domain" description="RNA polymerase sigma factor 54 core-binding" evidence="11">
    <location>
        <begin position="123"/>
        <end position="313"/>
    </location>
</feature>
<proteinExistence type="inferred from homology"/>
<reference evidence="12" key="1">
    <citation type="journal article" date="2021" name="PeerJ">
        <title>Extensive microbial diversity within the chicken gut microbiome revealed by metagenomics and culture.</title>
        <authorList>
            <person name="Gilroy R."/>
            <person name="Ravi A."/>
            <person name="Getino M."/>
            <person name="Pursley I."/>
            <person name="Horton D.L."/>
            <person name="Alikhan N.F."/>
            <person name="Baker D."/>
            <person name="Gharbi K."/>
            <person name="Hall N."/>
            <person name="Watson M."/>
            <person name="Adriaenssens E.M."/>
            <person name="Foster-Nyarko E."/>
            <person name="Jarju S."/>
            <person name="Secka A."/>
            <person name="Antonio M."/>
            <person name="Oren A."/>
            <person name="Chaudhuri R.R."/>
            <person name="La Ragione R."/>
            <person name="Hildebrand F."/>
            <person name="Pallen M.J."/>
        </authorList>
    </citation>
    <scope>NUCLEOTIDE SEQUENCE</scope>
    <source>
        <strain evidence="12">ChiHecec3B27-8219</strain>
    </source>
</reference>
<dbReference type="InterPro" id="IPR000394">
    <property type="entry name" value="RNA_pol_sigma_54"/>
</dbReference>
<keyword evidence="6" id="KW-0731">Sigma factor</keyword>
<dbReference type="GO" id="GO:0016779">
    <property type="term" value="F:nucleotidyltransferase activity"/>
    <property type="evidence" value="ECO:0007669"/>
    <property type="project" value="UniProtKB-KW"/>
</dbReference>
<evidence type="ECO:0000256" key="2">
    <source>
        <dbReference type="ARBA" id="ARBA00022478"/>
    </source>
</evidence>
<dbReference type="GO" id="GO:0006352">
    <property type="term" value="P:DNA-templated transcription initiation"/>
    <property type="evidence" value="ECO:0007669"/>
    <property type="project" value="InterPro"/>
</dbReference>
<dbReference type="InterPro" id="IPR038709">
    <property type="entry name" value="RpoN_core-bd_sf"/>
</dbReference>